<gene>
    <name evidence="2" type="ORF">RRG08_000725</name>
</gene>
<feature type="non-terminal residue" evidence="2">
    <location>
        <position position="1"/>
    </location>
</feature>
<reference evidence="2" key="1">
    <citation type="journal article" date="2023" name="G3 (Bethesda)">
        <title>A reference genome for the long-term kleptoplast-retaining sea slug Elysia crispata morphotype clarki.</title>
        <authorList>
            <person name="Eastman K.E."/>
            <person name="Pendleton A.L."/>
            <person name="Shaikh M.A."/>
            <person name="Suttiyut T."/>
            <person name="Ogas R."/>
            <person name="Tomko P."/>
            <person name="Gavelis G."/>
            <person name="Widhalm J.R."/>
            <person name="Wisecaver J.H."/>
        </authorList>
    </citation>
    <scope>NUCLEOTIDE SEQUENCE</scope>
    <source>
        <strain evidence="2">ECLA1</strain>
    </source>
</reference>
<protein>
    <submittedName>
        <fullName evidence="2">Uncharacterized protein</fullName>
    </submittedName>
</protein>
<accession>A0AAE1AJD7</accession>
<name>A0AAE1AJD7_9GAST</name>
<dbReference type="EMBL" id="JAWDGP010001770">
    <property type="protein sequence ID" value="KAK3788316.1"/>
    <property type="molecule type" value="Genomic_DNA"/>
</dbReference>
<feature type="region of interest" description="Disordered" evidence="1">
    <location>
        <begin position="1"/>
        <end position="41"/>
    </location>
</feature>
<keyword evidence="3" id="KW-1185">Reference proteome</keyword>
<dbReference type="AlphaFoldDB" id="A0AAE1AJD7"/>
<organism evidence="2 3">
    <name type="scientific">Elysia crispata</name>
    <name type="common">lettuce slug</name>
    <dbReference type="NCBI Taxonomy" id="231223"/>
    <lineage>
        <taxon>Eukaryota</taxon>
        <taxon>Metazoa</taxon>
        <taxon>Spiralia</taxon>
        <taxon>Lophotrochozoa</taxon>
        <taxon>Mollusca</taxon>
        <taxon>Gastropoda</taxon>
        <taxon>Heterobranchia</taxon>
        <taxon>Euthyneura</taxon>
        <taxon>Panpulmonata</taxon>
        <taxon>Sacoglossa</taxon>
        <taxon>Placobranchoidea</taxon>
        <taxon>Plakobranchidae</taxon>
        <taxon>Elysia</taxon>
    </lineage>
</organism>
<sequence>PTCIPPLVSPDVQHSTPTKLDPNHLNLAPNKRGQPEPLKSP</sequence>
<evidence type="ECO:0000256" key="1">
    <source>
        <dbReference type="SAM" id="MobiDB-lite"/>
    </source>
</evidence>
<comment type="caution">
    <text evidence="2">The sequence shown here is derived from an EMBL/GenBank/DDBJ whole genome shotgun (WGS) entry which is preliminary data.</text>
</comment>
<proteinExistence type="predicted"/>
<dbReference type="Proteomes" id="UP001283361">
    <property type="component" value="Unassembled WGS sequence"/>
</dbReference>
<evidence type="ECO:0000313" key="3">
    <source>
        <dbReference type="Proteomes" id="UP001283361"/>
    </source>
</evidence>
<evidence type="ECO:0000313" key="2">
    <source>
        <dbReference type="EMBL" id="KAK3788316.1"/>
    </source>
</evidence>